<dbReference type="AlphaFoldDB" id="C4GIS6"/>
<comment type="caution">
    <text evidence="1">The sequence shown here is derived from an EMBL/GenBank/DDBJ whole genome shotgun (WGS) entry which is preliminary data.</text>
</comment>
<organism evidence="1 2">
    <name type="scientific">Kingella oralis ATCC 51147</name>
    <dbReference type="NCBI Taxonomy" id="629741"/>
    <lineage>
        <taxon>Bacteria</taxon>
        <taxon>Pseudomonadati</taxon>
        <taxon>Pseudomonadota</taxon>
        <taxon>Betaproteobacteria</taxon>
        <taxon>Neisseriales</taxon>
        <taxon>Neisseriaceae</taxon>
        <taxon>Kingella</taxon>
    </lineage>
</organism>
<dbReference type="EMBL" id="ACJW02000003">
    <property type="protein sequence ID" value="EEP67698.1"/>
    <property type="molecule type" value="Genomic_DNA"/>
</dbReference>
<evidence type="ECO:0000313" key="1">
    <source>
        <dbReference type="EMBL" id="EEP67698.1"/>
    </source>
</evidence>
<accession>C4GIS6</accession>
<reference evidence="1" key="1">
    <citation type="submission" date="2009-04" db="EMBL/GenBank/DDBJ databases">
        <authorList>
            <person name="Weinstock G."/>
            <person name="Sodergren E."/>
            <person name="Clifton S."/>
            <person name="Fulton L."/>
            <person name="Fulton B."/>
            <person name="Courtney L."/>
            <person name="Fronick C."/>
            <person name="Harrison M."/>
            <person name="Strong C."/>
            <person name="Farmer C."/>
            <person name="Delahaunty K."/>
            <person name="Markovic C."/>
            <person name="Hall O."/>
            <person name="Minx P."/>
            <person name="Tomlinson C."/>
            <person name="Mitreva M."/>
            <person name="Nelson J."/>
            <person name="Hou S."/>
            <person name="Wollam A."/>
            <person name="Pepin K.H."/>
            <person name="Johnson M."/>
            <person name="Bhonagiri V."/>
            <person name="Nash W.E."/>
            <person name="Warren W."/>
            <person name="Chinwalla A."/>
            <person name="Mardis E.R."/>
            <person name="Wilson R.K."/>
        </authorList>
    </citation>
    <scope>NUCLEOTIDE SEQUENCE [LARGE SCALE GENOMIC DNA]</scope>
    <source>
        <strain evidence="1">ATCC 51147</strain>
    </source>
</reference>
<sequence>MMAKRANRANRGSLKTKMERRRLVAKYDFLTDNISKPTTLYWVTD</sequence>
<protein>
    <submittedName>
        <fullName evidence="1">Uncharacterized protein</fullName>
    </submittedName>
</protein>
<gene>
    <name evidence="1" type="ORF">GCWU000324_01947</name>
</gene>
<dbReference type="HOGENOM" id="CLU_3200922_0_0_4"/>
<proteinExistence type="predicted"/>
<keyword evidence="2" id="KW-1185">Reference proteome</keyword>
<dbReference type="STRING" id="629741.GCWU000324_01947"/>
<dbReference type="Proteomes" id="UP000003009">
    <property type="component" value="Unassembled WGS sequence"/>
</dbReference>
<evidence type="ECO:0000313" key="2">
    <source>
        <dbReference type="Proteomes" id="UP000003009"/>
    </source>
</evidence>
<name>C4GIS6_9NEIS</name>